<keyword evidence="3 6" id="KW-0560">Oxidoreductase</keyword>
<evidence type="ECO:0000259" key="5">
    <source>
        <dbReference type="Pfam" id="PF07731"/>
    </source>
</evidence>
<evidence type="ECO:0000313" key="6">
    <source>
        <dbReference type="EMBL" id="KIZ01735.1"/>
    </source>
</evidence>
<dbReference type="AlphaFoldDB" id="A0A0D2MF15"/>
<feature type="domain" description="Plastocyanin-like" evidence="5">
    <location>
        <begin position="2"/>
        <end position="74"/>
    </location>
</feature>
<dbReference type="GO" id="GO:0005507">
    <property type="term" value="F:copper ion binding"/>
    <property type="evidence" value="ECO:0007669"/>
    <property type="project" value="InterPro"/>
</dbReference>
<dbReference type="Pfam" id="PF07731">
    <property type="entry name" value="Cu-oxidase_2"/>
    <property type="match status" value="1"/>
</dbReference>
<keyword evidence="2" id="KW-0479">Metal-binding</keyword>
<dbReference type="InterPro" id="IPR045087">
    <property type="entry name" value="Cu-oxidase_fam"/>
</dbReference>
<evidence type="ECO:0000313" key="7">
    <source>
        <dbReference type="Proteomes" id="UP000054498"/>
    </source>
</evidence>
<gene>
    <name evidence="6" type="ORF">MNEG_6223</name>
</gene>
<dbReference type="RefSeq" id="XP_013900754.1">
    <property type="nucleotide sequence ID" value="XM_014045300.1"/>
</dbReference>
<dbReference type="GeneID" id="25739099"/>
<dbReference type="Proteomes" id="UP000054498">
    <property type="component" value="Unassembled WGS sequence"/>
</dbReference>
<comment type="similarity">
    <text evidence="1">Belongs to the multicopper oxidase family.</text>
</comment>
<dbReference type="PANTHER" id="PTHR11709">
    <property type="entry name" value="MULTI-COPPER OXIDASE"/>
    <property type="match status" value="1"/>
</dbReference>
<protein>
    <submittedName>
        <fullName evidence="6">L-ascorbate oxidase</fullName>
        <ecNumber evidence="6">1.10.3.3</ecNumber>
    </submittedName>
</protein>
<dbReference type="STRING" id="145388.A0A0D2MF15"/>
<accession>A0A0D2MF15</accession>
<evidence type="ECO:0000256" key="1">
    <source>
        <dbReference type="ARBA" id="ARBA00010609"/>
    </source>
</evidence>
<sequence length="130" mass="13938">MGLGEWTADKEAGYNLKNPGLRDTATVLFQDTGDKVGWVALRFVASNPGVWPLHCHIAPHAYMGQAVNLVVAPEKIGAPPKNMPKCPKTCTYQMAQWTTPLTQKAWGGNKLLAPPKANGAPYGAVPSEGR</sequence>
<proteinExistence type="inferred from homology"/>
<dbReference type="PANTHER" id="PTHR11709:SF394">
    <property type="entry name" value="FI03373P-RELATED"/>
    <property type="match status" value="1"/>
</dbReference>
<keyword evidence="4" id="KW-0186">Copper</keyword>
<dbReference type="Gene3D" id="2.60.40.420">
    <property type="entry name" value="Cupredoxins - blue copper proteins"/>
    <property type="match status" value="1"/>
</dbReference>
<reference evidence="6 7" key="1">
    <citation type="journal article" date="2013" name="BMC Genomics">
        <title>Reconstruction of the lipid metabolism for the microalga Monoraphidium neglectum from its genome sequence reveals characteristics suitable for biofuel production.</title>
        <authorList>
            <person name="Bogen C."/>
            <person name="Al-Dilaimi A."/>
            <person name="Albersmeier A."/>
            <person name="Wichmann J."/>
            <person name="Grundmann M."/>
            <person name="Rupp O."/>
            <person name="Lauersen K.J."/>
            <person name="Blifernez-Klassen O."/>
            <person name="Kalinowski J."/>
            <person name="Goesmann A."/>
            <person name="Mussgnug J.H."/>
            <person name="Kruse O."/>
        </authorList>
    </citation>
    <scope>NUCLEOTIDE SEQUENCE [LARGE SCALE GENOMIC DNA]</scope>
    <source>
        <strain evidence="6 7">SAG 48.87</strain>
    </source>
</reference>
<dbReference type="EMBL" id="KK101213">
    <property type="protein sequence ID" value="KIZ01735.1"/>
    <property type="molecule type" value="Genomic_DNA"/>
</dbReference>
<evidence type="ECO:0000256" key="4">
    <source>
        <dbReference type="ARBA" id="ARBA00023008"/>
    </source>
</evidence>
<dbReference type="SUPFAM" id="SSF49503">
    <property type="entry name" value="Cupredoxins"/>
    <property type="match status" value="1"/>
</dbReference>
<dbReference type="EC" id="1.10.3.3" evidence="6"/>
<dbReference type="GO" id="GO:0008447">
    <property type="term" value="F:L-ascorbate oxidase activity"/>
    <property type="evidence" value="ECO:0007669"/>
    <property type="project" value="UniProtKB-EC"/>
</dbReference>
<evidence type="ECO:0000256" key="2">
    <source>
        <dbReference type="ARBA" id="ARBA00022723"/>
    </source>
</evidence>
<dbReference type="KEGG" id="mng:MNEG_6223"/>
<dbReference type="InterPro" id="IPR011706">
    <property type="entry name" value="Cu-oxidase_C"/>
</dbReference>
<dbReference type="InterPro" id="IPR008972">
    <property type="entry name" value="Cupredoxin"/>
</dbReference>
<evidence type="ECO:0000256" key="3">
    <source>
        <dbReference type="ARBA" id="ARBA00023002"/>
    </source>
</evidence>
<organism evidence="6 7">
    <name type="scientific">Monoraphidium neglectum</name>
    <dbReference type="NCBI Taxonomy" id="145388"/>
    <lineage>
        <taxon>Eukaryota</taxon>
        <taxon>Viridiplantae</taxon>
        <taxon>Chlorophyta</taxon>
        <taxon>core chlorophytes</taxon>
        <taxon>Chlorophyceae</taxon>
        <taxon>CS clade</taxon>
        <taxon>Sphaeropleales</taxon>
        <taxon>Selenastraceae</taxon>
        <taxon>Monoraphidium</taxon>
    </lineage>
</organism>
<name>A0A0D2MF15_9CHLO</name>
<dbReference type="OrthoDB" id="2121828at2759"/>
<dbReference type="GO" id="GO:0009506">
    <property type="term" value="C:plasmodesma"/>
    <property type="evidence" value="ECO:0007669"/>
    <property type="project" value="TreeGrafter"/>
</dbReference>
<keyword evidence="7" id="KW-1185">Reference proteome</keyword>